<evidence type="ECO:0000256" key="4">
    <source>
        <dbReference type="ARBA" id="ARBA00022982"/>
    </source>
</evidence>
<evidence type="ECO:0000259" key="8">
    <source>
        <dbReference type="PROSITE" id="PS50939"/>
    </source>
</evidence>
<feature type="domain" description="Cytochrome b561" evidence="8">
    <location>
        <begin position="1"/>
        <end position="62"/>
    </location>
</feature>
<keyword evidence="10" id="KW-1185">Reference proteome</keyword>
<gene>
    <name evidence="9" type="ORF">ACFFRI_11425</name>
</gene>
<dbReference type="EMBL" id="JBHMDG010000012">
    <property type="protein sequence ID" value="MFB9313654.1"/>
    <property type="molecule type" value="Genomic_DNA"/>
</dbReference>
<keyword evidence="5 7" id="KW-1133">Transmembrane helix</keyword>
<accession>A0ABV5KA90</accession>
<keyword evidence="2" id="KW-0813">Transport</keyword>
<dbReference type="PROSITE" id="PS50939">
    <property type="entry name" value="CYTOCHROME_B561"/>
    <property type="match status" value="1"/>
</dbReference>
<evidence type="ECO:0000313" key="10">
    <source>
        <dbReference type="Proteomes" id="UP001589750"/>
    </source>
</evidence>
<keyword evidence="4" id="KW-0249">Electron transport</keyword>
<evidence type="ECO:0000256" key="5">
    <source>
        <dbReference type="ARBA" id="ARBA00022989"/>
    </source>
</evidence>
<dbReference type="Proteomes" id="UP001589750">
    <property type="component" value="Unassembled WGS sequence"/>
</dbReference>
<dbReference type="InterPro" id="IPR006593">
    <property type="entry name" value="Cyt_b561/ferric_Rdtase_TM"/>
</dbReference>
<evidence type="ECO:0000256" key="1">
    <source>
        <dbReference type="ARBA" id="ARBA00004370"/>
    </source>
</evidence>
<proteinExistence type="predicted"/>
<feature type="transmembrane region" description="Helical" evidence="7">
    <location>
        <begin position="36"/>
        <end position="58"/>
    </location>
</feature>
<sequence length="62" mass="6298">MLQLALGLLVVVLGTVLVRRTSPGSSSRVRAGLSRANNVVSGVVVIVIGAVLVLFGLLDLAS</sequence>
<comment type="caution">
    <text evidence="9">The sequence shown here is derived from an EMBL/GenBank/DDBJ whole genome shotgun (WGS) entry which is preliminary data.</text>
</comment>
<reference evidence="9 10" key="1">
    <citation type="submission" date="2024-09" db="EMBL/GenBank/DDBJ databases">
        <authorList>
            <person name="Sun Q."/>
            <person name="Mori K."/>
        </authorList>
    </citation>
    <scope>NUCLEOTIDE SEQUENCE [LARGE SCALE GENOMIC DNA]</scope>
    <source>
        <strain evidence="9 10">JCM 9626</strain>
    </source>
</reference>
<keyword evidence="6 7" id="KW-0472">Membrane</keyword>
<name>A0ABV5KA90_9ACTN</name>
<evidence type="ECO:0000256" key="2">
    <source>
        <dbReference type="ARBA" id="ARBA00022448"/>
    </source>
</evidence>
<protein>
    <recommendedName>
        <fullName evidence="8">Cytochrome b561 domain-containing protein</fullName>
    </recommendedName>
</protein>
<evidence type="ECO:0000256" key="3">
    <source>
        <dbReference type="ARBA" id="ARBA00022692"/>
    </source>
</evidence>
<evidence type="ECO:0000256" key="7">
    <source>
        <dbReference type="SAM" id="Phobius"/>
    </source>
</evidence>
<comment type="subcellular location">
    <subcellularLocation>
        <location evidence="1">Membrane</location>
    </subcellularLocation>
</comment>
<evidence type="ECO:0000256" key="6">
    <source>
        <dbReference type="ARBA" id="ARBA00023136"/>
    </source>
</evidence>
<organism evidence="9 10">
    <name type="scientific">Nocardioides plantarum</name>
    <dbReference type="NCBI Taxonomy" id="29299"/>
    <lineage>
        <taxon>Bacteria</taxon>
        <taxon>Bacillati</taxon>
        <taxon>Actinomycetota</taxon>
        <taxon>Actinomycetes</taxon>
        <taxon>Propionibacteriales</taxon>
        <taxon>Nocardioidaceae</taxon>
        <taxon>Nocardioides</taxon>
    </lineage>
</organism>
<keyword evidence="3 7" id="KW-0812">Transmembrane</keyword>
<dbReference type="RefSeq" id="WP_140007747.1">
    <property type="nucleotide sequence ID" value="NZ_JBHMDG010000012.1"/>
</dbReference>
<evidence type="ECO:0000313" key="9">
    <source>
        <dbReference type="EMBL" id="MFB9313654.1"/>
    </source>
</evidence>